<keyword evidence="1" id="KW-0479">Metal-binding</keyword>
<feature type="compositionally biased region" description="Basic and acidic residues" evidence="3">
    <location>
        <begin position="255"/>
        <end position="264"/>
    </location>
</feature>
<dbReference type="SUPFAM" id="SSF57850">
    <property type="entry name" value="RING/U-box"/>
    <property type="match status" value="1"/>
</dbReference>
<dbReference type="InterPro" id="IPR001841">
    <property type="entry name" value="Znf_RING"/>
</dbReference>
<evidence type="ECO:0000313" key="4">
    <source>
        <dbReference type="EMBL" id="KZS16663.1"/>
    </source>
</evidence>
<dbReference type="InterPro" id="IPR013083">
    <property type="entry name" value="Znf_RING/FYVE/PHD"/>
</dbReference>
<keyword evidence="2" id="KW-0862">Zinc</keyword>
<keyword evidence="5" id="KW-1185">Reference proteome</keyword>
<dbReference type="PANTHER" id="PTHR25464:SF2">
    <property type="entry name" value="RING-TYPE DOMAIN-CONTAINING PROTEIN"/>
    <property type="match status" value="1"/>
</dbReference>
<evidence type="ECO:0000256" key="1">
    <source>
        <dbReference type="ARBA" id="ARBA00022771"/>
    </source>
</evidence>
<dbReference type="Pfam" id="PF00160">
    <property type="entry name" value="Pro_isomerase"/>
    <property type="match status" value="1"/>
</dbReference>
<dbReference type="OrthoDB" id="264520at2759"/>
<dbReference type="GO" id="GO:0003755">
    <property type="term" value="F:peptidyl-prolyl cis-trans isomerase activity"/>
    <property type="evidence" value="ECO:0007669"/>
    <property type="project" value="InterPro"/>
</dbReference>
<dbReference type="GO" id="GO:0016874">
    <property type="term" value="F:ligase activity"/>
    <property type="evidence" value="ECO:0007669"/>
    <property type="project" value="UniProtKB-KW"/>
</dbReference>
<keyword evidence="1" id="KW-0863">Zinc-finger</keyword>
<sequence>MACKSSSDEEEKDFLVCGICMEYYDTDDRTPKILECFHSCCVTCLKLQAVTSLVTCPYCRNVTKIKKGVDNMTSNFYIMPKIQKMVAKRKTIEHMIANTKNNWAESIAKRRDVQSKLKMVQDALKLIENTISQKAEDNNEKIAILQSLLEDPFSKQDMEELLASYSKCEADHKYSKEELDAAESLGKSLSDIENFMCCLTLKKKNDGANYNVKALEKKILAFNNKSPHGPRIGSYHSVLTFILFQMREEKLWEEATQNGERDQACEVEPTNGKPSKQHAPIKLQSHPSLTGDSSEDDWSTTETESSSGQKHNMCYMQFKINNVIQPKVVFRLNFDEAPMMSRRFMDYCNGSTGLSYKSCSVFMNKDGESFTAGKYEDLDIVLDDGGCASSFLYGWCDGKSQRFIADHSTLDEVKGALRMRHRGRSLEGVYVCSEFSVICRDHPNNNQMTTVFGYVHRGIEICQNISRLNLNQNDVVIHSCGVE</sequence>
<dbReference type="Gene3D" id="3.30.40.10">
    <property type="entry name" value="Zinc/RING finger domain, C3HC4 (zinc finger)"/>
    <property type="match status" value="1"/>
</dbReference>
<name>A0A0P5E9S2_9CRUS</name>
<dbReference type="GO" id="GO:0008270">
    <property type="term" value="F:zinc ion binding"/>
    <property type="evidence" value="ECO:0007669"/>
    <property type="project" value="UniProtKB-KW"/>
</dbReference>
<dbReference type="STRING" id="35525.A0A0P5E9S2"/>
<evidence type="ECO:0000256" key="2">
    <source>
        <dbReference type="ARBA" id="ARBA00022833"/>
    </source>
</evidence>
<evidence type="ECO:0000313" key="5">
    <source>
        <dbReference type="Proteomes" id="UP000076858"/>
    </source>
</evidence>
<gene>
    <name evidence="4" type="ORF">APZ42_017203</name>
</gene>
<dbReference type="AlphaFoldDB" id="A0A0P5E9S2"/>
<feature type="region of interest" description="Disordered" evidence="3">
    <location>
        <begin position="255"/>
        <end position="307"/>
    </location>
</feature>
<reference evidence="4 5" key="1">
    <citation type="submission" date="2016-03" db="EMBL/GenBank/DDBJ databases">
        <title>EvidentialGene: Evidence-directed Construction of Genes on Genomes.</title>
        <authorList>
            <person name="Gilbert D.G."/>
            <person name="Choi J.-H."/>
            <person name="Mockaitis K."/>
            <person name="Colbourne J."/>
            <person name="Pfrender M."/>
        </authorList>
    </citation>
    <scope>NUCLEOTIDE SEQUENCE [LARGE SCALE GENOMIC DNA]</scope>
    <source>
        <strain evidence="4 5">Xinb3</strain>
        <tissue evidence="4">Complete organism</tissue>
    </source>
</reference>
<protein>
    <submittedName>
        <fullName evidence="4">Putative E3 ubiquitin-protein ligase RNF152</fullName>
    </submittedName>
</protein>
<dbReference type="SMART" id="SM00184">
    <property type="entry name" value="RING"/>
    <property type="match status" value="1"/>
</dbReference>
<evidence type="ECO:0000256" key="3">
    <source>
        <dbReference type="SAM" id="MobiDB-lite"/>
    </source>
</evidence>
<dbReference type="PANTHER" id="PTHR25464">
    <property type="entry name" value="TRIPARTITE MOTIF-CONTAINING PROTEIN 2-LIKE PROTEIN"/>
    <property type="match status" value="1"/>
</dbReference>
<dbReference type="EMBL" id="LRGB01000687">
    <property type="protein sequence ID" value="KZS16663.1"/>
    <property type="molecule type" value="Genomic_DNA"/>
</dbReference>
<dbReference type="InterPro" id="IPR002130">
    <property type="entry name" value="Cyclophilin-type_PPIase_dom"/>
</dbReference>
<dbReference type="SUPFAM" id="SSF50891">
    <property type="entry name" value="Cyclophilin-like"/>
    <property type="match status" value="1"/>
</dbReference>
<dbReference type="Proteomes" id="UP000076858">
    <property type="component" value="Unassembled WGS sequence"/>
</dbReference>
<accession>A0A0P5E9S2</accession>
<dbReference type="InterPro" id="IPR029000">
    <property type="entry name" value="Cyclophilin-like_dom_sf"/>
</dbReference>
<proteinExistence type="predicted"/>
<dbReference type="PROSITE" id="PS50072">
    <property type="entry name" value="CSA_PPIASE_2"/>
    <property type="match status" value="1"/>
</dbReference>
<comment type="caution">
    <text evidence="4">The sequence shown here is derived from an EMBL/GenBank/DDBJ whole genome shotgun (WGS) entry which is preliminary data.</text>
</comment>
<keyword evidence="4" id="KW-0436">Ligase</keyword>
<dbReference type="Gene3D" id="2.40.100.10">
    <property type="entry name" value="Cyclophilin-like"/>
    <property type="match status" value="1"/>
</dbReference>
<organism evidence="4 5">
    <name type="scientific">Daphnia magna</name>
    <dbReference type="NCBI Taxonomy" id="35525"/>
    <lineage>
        <taxon>Eukaryota</taxon>
        <taxon>Metazoa</taxon>
        <taxon>Ecdysozoa</taxon>
        <taxon>Arthropoda</taxon>
        <taxon>Crustacea</taxon>
        <taxon>Branchiopoda</taxon>
        <taxon>Diplostraca</taxon>
        <taxon>Cladocera</taxon>
        <taxon>Anomopoda</taxon>
        <taxon>Daphniidae</taxon>
        <taxon>Daphnia</taxon>
    </lineage>
</organism>
<dbReference type="PROSITE" id="PS50089">
    <property type="entry name" value="ZF_RING_2"/>
    <property type="match status" value="1"/>
</dbReference>